<protein>
    <submittedName>
        <fullName evidence="1">Uncharacterized protein</fullName>
    </submittedName>
</protein>
<comment type="caution">
    <text evidence="1">The sequence shown here is derived from an EMBL/GenBank/DDBJ whole genome shotgun (WGS) entry which is preliminary data.</text>
</comment>
<proteinExistence type="predicted"/>
<sequence length="193" mass="22107">MIGRSKEVDWTETSVQFLWANVIAYVSWVGIRPSAVRLVELRRFFSTSSKTFLNPFFLTNHFIFSVNVGLTGRRGSDGGLGDTSVHDFQMEAWATRRPQFGWSGDVVRGSDGGLGDTSVRGSEMWAARRPQIQMESLTALHRRHFEWTTFVGTVQMKLRRSVRSRVQMELERHVVQCSDGNWRHVSPRVQMEA</sequence>
<organism evidence="1 2">
    <name type="scientific">Araneus ventricosus</name>
    <name type="common">Orbweaver spider</name>
    <name type="synonym">Epeira ventricosa</name>
    <dbReference type="NCBI Taxonomy" id="182803"/>
    <lineage>
        <taxon>Eukaryota</taxon>
        <taxon>Metazoa</taxon>
        <taxon>Ecdysozoa</taxon>
        <taxon>Arthropoda</taxon>
        <taxon>Chelicerata</taxon>
        <taxon>Arachnida</taxon>
        <taxon>Araneae</taxon>
        <taxon>Araneomorphae</taxon>
        <taxon>Entelegynae</taxon>
        <taxon>Araneoidea</taxon>
        <taxon>Araneidae</taxon>
        <taxon>Araneus</taxon>
    </lineage>
</organism>
<gene>
    <name evidence="1" type="ORF">AVEN_80197_1</name>
</gene>
<accession>A0A4Y2FIJ6</accession>
<name>A0A4Y2FIJ6_ARAVE</name>
<reference evidence="1 2" key="1">
    <citation type="journal article" date="2019" name="Sci. Rep.">
        <title>Orb-weaving spider Araneus ventricosus genome elucidates the spidroin gene catalogue.</title>
        <authorList>
            <person name="Kono N."/>
            <person name="Nakamura H."/>
            <person name="Ohtoshi R."/>
            <person name="Moran D.A.P."/>
            <person name="Shinohara A."/>
            <person name="Yoshida Y."/>
            <person name="Fujiwara M."/>
            <person name="Mori M."/>
            <person name="Tomita M."/>
            <person name="Arakawa K."/>
        </authorList>
    </citation>
    <scope>NUCLEOTIDE SEQUENCE [LARGE SCALE GENOMIC DNA]</scope>
</reference>
<evidence type="ECO:0000313" key="2">
    <source>
        <dbReference type="Proteomes" id="UP000499080"/>
    </source>
</evidence>
<dbReference type="Proteomes" id="UP000499080">
    <property type="component" value="Unassembled WGS sequence"/>
</dbReference>
<keyword evidence="2" id="KW-1185">Reference proteome</keyword>
<dbReference type="EMBL" id="BGPR01000921">
    <property type="protein sequence ID" value="GBM40199.1"/>
    <property type="molecule type" value="Genomic_DNA"/>
</dbReference>
<evidence type="ECO:0000313" key="1">
    <source>
        <dbReference type="EMBL" id="GBM40199.1"/>
    </source>
</evidence>
<dbReference type="AlphaFoldDB" id="A0A4Y2FIJ6"/>